<dbReference type="eggNOG" id="KOG0725">
    <property type="taxonomic scope" value="Eukaryota"/>
</dbReference>
<dbReference type="KEGG" id="pfy:PFICI_00046"/>
<dbReference type="Gene3D" id="3.40.50.720">
    <property type="entry name" value="NAD(P)-binding Rossmann-like Domain"/>
    <property type="match status" value="1"/>
</dbReference>
<dbReference type="AlphaFoldDB" id="W3XJK1"/>
<dbReference type="InParanoid" id="W3XJK1"/>
<evidence type="ECO:0000313" key="3">
    <source>
        <dbReference type="EMBL" id="ETS86218.1"/>
    </source>
</evidence>
<dbReference type="EMBL" id="KI912109">
    <property type="protein sequence ID" value="ETS86218.1"/>
    <property type="molecule type" value="Genomic_DNA"/>
</dbReference>
<dbReference type="PANTHER" id="PTHR43669">
    <property type="entry name" value="5-KETO-D-GLUCONATE 5-REDUCTASE"/>
    <property type="match status" value="1"/>
</dbReference>
<gene>
    <name evidence="3" type="ORF">PFICI_00046</name>
</gene>
<dbReference type="CDD" id="cd05233">
    <property type="entry name" value="SDR_c"/>
    <property type="match status" value="1"/>
</dbReference>
<dbReference type="GeneID" id="19265059"/>
<dbReference type="RefSeq" id="XP_007826818.1">
    <property type="nucleotide sequence ID" value="XM_007828627.1"/>
</dbReference>
<dbReference type="SUPFAM" id="SSF51735">
    <property type="entry name" value="NAD(P)-binding Rossmann-fold domains"/>
    <property type="match status" value="1"/>
</dbReference>
<evidence type="ECO:0000313" key="4">
    <source>
        <dbReference type="Proteomes" id="UP000030651"/>
    </source>
</evidence>
<comment type="similarity">
    <text evidence="1">Belongs to the short-chain dehydrogenases/reductases (SDR) family.</text>
</comment>
<accession>W3XJK1</accession>
<proteinExistence type="inferred from homology"/>
<keyword evidence="4" id="KW-1185">Reference proteome</keyword>
<evidence type="ECO:0000256" key="2">
    <source>
        <dbReference type="ARBA" id="ARBA00023002"/>
    </source>
</evidence>
<name>W3XJK1_PESFW</name>
<dbReference type="InterPro" id="IPR036291">
    <property type="entry name" value="NAD(P)-bd_dom_sf"/>
</dbReference>
<dbReference type="OrthoDB" id="5336600at2759"/>
<evidence type="ECO:0000256" key="1">
    <source>
        <dbReference type="ARBA" id="ARBA00006484"/>
    </source>
</evidence>
<dbReference type="Pfam" id="PF00106">
    <property type="entry name" value="adh_short"/>
    <property type="match status" value="1"/>
</dbReference>
<dbReference type="HOGENOM" id="CLU_010194_17_1_1"/>
<dbReference type="OMA" id="REDWTGQ"/>
<protein>
    <submittedName>
        <fullName evidence="3">Uncharacterized protein</fullName>
    </submittedName>
</protein>
<organism evidence="3 4">
    <name type="scientific">Pestalotiopsis fici (strain W106-1 / CGMCC3.15140)</name>
    <dbReference type="NCBI Taxonomy" id="1229662"/>
    <lineage>
        <taxon>Eukaryota</taxon>
        <taxon>Fungi</taxon>
        <taxon>Dikarya</taxon>
        <taxon>Ascomycota</taxon>
        <taxon>Pezizomycotina</taxon>
        <taxon>Sordariomycetes</taxon>
        <taxon>Xylariomycetidae</taxon>
        <taxon>Amphisphaeriales</taxon>
        <taxon>Sporocadaceae</taxon>
        <taxon>Pestalotiopsis</taxon>
    </lineage>
</organism>
<keyword evidence="2" id="KW-0560">Oxidoreductase</keyword>
<sequence length="232" mass="25150">MAHQNKTLLVIGAGPGIGRSITTLFASNGYTNVALFARSGNGLAGEQKAVEESIGSNGKVKTYQVDAADTEALAKALAEADADFGKPDCIFYNAARVRPSELLTHDLKEIEYDFKINVSGLYTVSQHYMPHLLDLAKKDPKAQPSLIVTSSCLPLQPVPQFFALSLVKAAQRNMVQSMNMTYTQQGVSVGLINVGGPVTADHPTRNPPNIADKSWAWFSQLREKPSFEVLIE</sequence>
<dbReference type="PANTHER" id="PTHR43669:SF3">
    <property type="entry name" value="ALCOHOL DEHYDROGENASE, PUTATIVE (AFU_ORTHOLOGUE AFUA_3G03445)-RELATED"/>
    <property type="match status" value="1"/>
</dbReference>
<reference evidence="4" key="1">
    <citation type="journal article" date="2015" name="BMC Genomics">
        <title>Genomic and transcriptomic analysis of the endophytic fungus Pestalotiopsis fici reveals its lifestyle and high potential for synthesis of natural products.</title>
        <authorList>
            <person name="Wang X."/>
            <person name="Zhang X."/>
            <person name="Liu L."/>
            <person name="Xiang M."/>
            <person name="Wang W."/>
            <person name="Sun X."/>
            <person name="Che Y."/>
            <person name="Guo L."/>
            <person name="Liu G."/>
            <person name="Guo L."/>
            <person name="Wang C."/>
            <person name="Yin W.B."/>
            <person name="Stadler M."/>
            <person name="Zhang X."/>
            <person name="Liu X."/>
        </authorList>
    </citation>
    <scope>NUCLEOTIDE SEQUENCE [LARGE SCALE GENOMIC DNA]</scope>
    <source>
        <strain evidence="4">W106-1 / CGMCC3.15140</strain>
    </source>
</reference>
<dbReference type="GO" id="GO:0016491">
    <property type="term" value="F:oxidoreductase activity"/>
    <property type="evidence" value="ECO:0007669"/>
    <property type="project" value="UniProtKB-KW"/>
</dbReference>
<dbReference type="InterPro" id="IPR002347">
    <property type="entry name" value="SDR_fam"/>
</dbReference>
<dbReference type="Proteomes" id="UP000030651">
    <property type="component" value="Unassembled WGS sequence"/>
</dbReference>